<proteinExistence type="predicted"/>
<feature type="transmembrane region" description="Helical" evidence="1">
    <location>
        <begin position="288"/>
        <end position="308"/>
    </location>
</feature>
<feature type="transmembrane region" description="Helical" evidence="1">
    <location>
        <begin position="14"/>
        <end position="34"/>
    </location>
</feature>
<dbReference type="EMBL" id="JASCQP010000028">
    <property type="protein sequence ID" value="MDI5891879.1"/>
    <property type="molecule type" value="Genomic_DNA"/>
</dbReference>
<sequence length="446" mass="47572">MDNTINMPVSHRYFFFRIIILSFPPAIIAMVAVADARVGAIAGFLLAVFVAAISPVYAFPVLLIGAALNNIEFIFGLQFGWILIAGCALGAVIYTLLDRNNLRIDASVMLLILTFTILEVSIGIIGGDGRLDRLAALLAVLVFIGILASSNPHVAMERYFNNDLMRALIYLVGCVGIILVFVTLSMLSSQEFRLSRAGELGLSIGDTESSPRSLSNILGIVVVTCMSGVISVPGKALDKLAWGAMGIAALVGMFYTGSRMPAIAASFGIALAVVVQLFFFGRKLRASTIIWTVTGITVVVLLAMLMAAHGPGLLPFIDSGVSNFRLFRIPSIESNTRLDMWGNHFNNVSVAQLLMGSGIGSMGNPHSLIVGALGAFGIVGIGVLGYFIFTLALQSMKVRSTVAITTLAYTLLALSSSSDIDKSYFWVMSTVVILSIRLSRAQDVIS</sequence>
<feature type="transmembrane region" description="Helical" evidence="1">
    <location>
        <begin position="41"/>
        <end position="67"/>
    </location>
</feature>
<keyword evidence="1" id="KW-1133">Transmembrane helix</keyword>
<feature type="transmembrane region" description="Helical" evidence="1">
    <location>
        <begin position="73"/>
        <end position="96"/>
    </location>
</feature>
<feature type="transmembrane region" description="Helical" evidence="1">
    <location>
        <begin position="133"/>
        <end position="155"/>
    </location>
</feature>
<evidence type="ECO:0008006" key="4">
    <source>
        <dbReference type="Google" id="ProtNLM"/>
    </source>
</evidence>
<feature type="transmembrane region" description="Helical" evidence="1">
    <location>
        <begin position="263"/>
        <end position="281"/>
    </location>
</feature>
<feature type="transmembrane region" description="Helical" evidence="1">
    <location>
        <begin position="240"/>
        <end position="257"/>
    </location>
</feature>
<evidence type="ECO:0000256" key="1">
    <source>
        <dbReference type="SAM" id="Phobius"/>
    </source>
</evidence>
<organism evidence="2 3">
    <name type="scientific">Halomonas rhizosphaerae</name>
    <dbReference type="NCBI Taxonomy" id="3043296"/>
    <lineage>
        <taxon>Bacteria</taxon>
        <taxon>Pseudomonadati</taxon>
        <taxon>Pseudomonadota</taxon>
        <taxon>Gammaproteobacteria</taxon>
        <taxon>Oceanospirillales</taxon>
        <taxon>Halomonadaceae</taxon>
        <taxon>Halomonas</taxon>
    </lineage>
</organism>
<evidence type="ECO:0000313" key="3">
    <source>
        <dbReference type="Proteomes" id="UP001225957"/>
    </source>
</evidence>
<dbReference type="Proteomes" id="UP001225957">
    <property type="component" value="Unassembled WGS sequence"/>
</dbReference>
<feature type="transmembrane region" description="Helical" evidence="1">
    <location>
        <begin position="167"/>
        <end position="187"/>
    </location>
</feature>
<keyword evidence="1" id="KW-0812">Transmembrane</keyword>
<reference evidence="2 3" key="1">
    <citation type="submission" date="2023-04" db="EMBL/GenBank/DDBJ databases">
        <title>Halomonas strains isolated from rhizosphere soil.</title>
        <authorList>
            <person name="Xu L."/>
            <person name="Sun J.-Q."/>
        </authorList>
    </citation>
    <scope>NUCLEOTIDE SEQUENCE [LARGE SCALE GENOMIC DNA]</scope>
    <source>
        <strain evidence="2 3">LR5S20</strain>
    </source>
</reference>
<feature type="transmembrane region" description="Helical" evidence="1">
    <location>
        <begin position="108"/>
        <end position="127"/>
    </location>
</feature>
<accession>A0ABT6V0Y1</accession>
<protein>
    <recommendedName>
        <fullName evidence="4">O-antigen ligase domain-containing protein</fullName>
    </recommendedName>
</protein>
<dbReference type="RefSeq" id="WP_282735821.1">
    <property type="nucleotide sequence ID" value="NZ_JASCQP010000028.1"/>
</dbReference>
<gene>
    <name evidence="2" type="ORF">QLQ83_12325</name>
</gene>
<evidence type="ECO:0000313" key="2">
    <source>
        <dbReference type="EMBL" id="MDI5891879.1"/>
    </source>
</evidence>
<comment type="caution">
    <text evidence="2">The sequence shown here is derived from an EMBL/GenBank/DDBJ whole genome shotgun (WGS) entry which is preliminary data.</text>
</comment>
<feature type="transmembrane region" description="Helical" evidence="1">
    <location>
        <begin position="368"/>
        <end position="389"/>
    </location>
</feature>
<name>A0ABT6V0Y1_9GAMM</name>
<keyword evidence="1" id="KW-0472">Membrane</keyword>
<keyword evidence="3" id="KW-1185">Reference proteome</keyword>